<dbReference type="Proteomes" id="UP000059188">
    <property type="component" value="Unassembled WGS sequence"/>
</dbReference>
<protein>
    <recommendedName>
        <fullName evidence="12">ATP-dependent DNA helicase PIF1</fullName>
        <ecNumber evidence="12">5.6.2.3</ecNumber>
    </recommendedName>
    <alternativeName>
        <fullName evidence="12">DNA 5'-3' helicase PIF1</fullName>
    </alternativeName>
    <alternativeName>
        <fullName evidence="12">DNA repair and recombination helicase PIF1</fullName>
    </alternativeName>
</protein>
<keyword evidence="9 12" id="KW-0234">DNA repair</keyword>
<dbReference type="CDD" id="cd18037">
    <property type="entry name" value="DEXSc_Pif1_like"/>
    <property type="match status" value="1"/>
</dbReference>
<feature type="domain" description="AAA+ ATPase" evidence="14">
    <location>
        <begin position="268"/>
        <end position="387"/>
    </location>
</feature>
<dbReference type="STRING" id="1108050.A0A0B7G372"/>
<dbReference type="InterPro" id="IPR048293">
    <property type="entry name" value="PIF1_RRM3_pfh1"/>
</dbReference>
<evidence type="ECO:0000256" key="7">
    <source>
        <dbReference type="ARBA" id="ARBA00023128"/>
    </source>
</evidence>
<evidence type="ECO:0000256" key="5">
    <source>
        <dbReference type="ARBA" id="ARBA00022840"/>
    </source>
</evidence>
<dbReference type="SMART" id="SM00382">
    <property type="entry name" value="AAA"/>
    <property type="match status" value="1"/>
</dbReference>
<dbReference type="AlphaFoldDB" id="A0A0B7G372"/>
<dbReference type="Gene3D" id="3.40.50.300">
    <property type="entry name" value="P-loop containing nucleotide triphosphate hydrolases"/>
    <property type="match status" value="1"/>
</dbReference>
<gene>
    <name evidence="12 15" type="primary">PIF1</name>
    <name evidence="15" type="ORF">RSOLAG1IB_10576</name>
</gene>
<feature type="region of interest" description="Disordered" evidence="13">
    <location>
        <begin position="581"/>
        <end position="608"/>
    </location>
</feature>
<evidence type="ECO:0000256" key="12">
    <source>
        <dbReference type="HAMAP-Rule" id="MF_03176"/>
    </source>
</evidence>
<feature type="compositionally biased region" description="Acidic residues" evidence="13">
    <location>
        <begin position="144"/>
        <end position="154"/>
    </location>
</feature>
<keyword evidence="6 12" id="KW-0238">DNA-binding</keyword>
<evidence type="ECO:0000256" key="10">
    <source>
        <dbReference type="ARBA" id="ARBA00023235"/>
    </source>
</evidence>
<keyword evidence="4 12" id="KW-0347">Helicase</keyword>
<feature type="compositionally biased region" description="Polar residues" evidence="13">
    <location>
        <begin position="134"/>
        <end position="143"/>
    </location>
</feature>
<comment type="similarity">
    <text evidence="12">Belongs to the helicase family. PIF1 subfamily.</text>
</comment>
<organism evidence="15 16">
    <name type="scientific">Thanatephorus cucumeris (strain AG1-IB / isolate 7/3/14)</name>
    <name type="common">Lettuce bottom rot fungus</name>
    <name type="synonym">Rhizoctonia solani</name>
    <dbReference type="NCBI Taxonomy" id="1108050"/>
    <lineage>
        <taxon>Eukaryota</taxon>
        <taxon>Fungi</taxon>
        <taxon>Dikarya</taxon>
        <taxon>Basidiomycota</taxon>
        <taxon>Agaricomycotina</taxon>
        <taxon>Agaricomycetes</taxon>
        <taxon>Cantharellales</taxon>
        <taxon>Ceratobasidiaceae</taxon>
        <taxon>Rhizoctonia</taxon>
        <taxon>Rhizoctonia solani AG-1</taxon>
    </lineage>
</organism>
<comment type="caution">
    <text evidence="12">Lacks conserved residue(s) required for the propagation of feature annotation.</text>
</comment>
<evidence type="ECO:0000256" key="6">
    <source>
        <dbReference type="ARBA" id="ARBA00023125"/>
    </source>
</evidence>
<feature type="binding site" evidence="12">
    <location>
        <begin position="276"/>
        <end position="283"/>
    </location>
    <ligand>
        <name>ATP</name>
        <dbReference type="ChEBI" id="CHEBI:30616"/>
    </ligand>
</feature>
<feature type="compositionally biased region" description="Basic and acidic residues" evidence="13">
    <location>
        <begin position="63"/>
        <end position="75"/>
    </location>
</feature>
<dbReference type="Pfam" id="PF05970">
    <property type="entry name" value="PIF1"/>
    <property type="match status" value="1"/>
</dbReference>
<feature type="compositionally biased region" description="Polar residues" evidence="13">
    <location>
        <begin position="201"/>
        <end position="240"/>
    </location>
</feature>
<dbReference type="EMBL" id="LN679173">
    <property type="protein sequence ID" value="CEL62917.1"/>
    <property type="molecule type" value="Genomic_DNA"/>
</dbReference>
<evidence type="ECO:0000256" key="8">
    <source>
        <dbReference type="ARBA" id="ARBA00023172"/>
    </source>
</evidence>
<keyword evidence="11 12" id="KW-0539">Nucleus</keyword>
<keyword evidence="5 12" id="KW-0067">ATP-binding</keyword>
<evidence type="ECO:0000256" key="3">
    <source>
        <dbReference type="ARBA" id="ARBA00022801"/>
    </source>
</evidence>
<keyword evidence="8 12" id="KW-0233">DNA recombination</keyword>
<comment type="function">
    <text evidence="12">DNA-dependent ATPase and 5'-3' DNA helicase required for the maintenance of both mitochondrial and nuclear genome stability.</text>
</comment>
<name>A0A0B7G372_THACB</name>
<comment type="cofactor">
    <cofactor evidence="12">
        <name>Mg(2+)</name>
        <dbReference type="ChEBI" id="CHEBI:18420"/>
    </cofactor>
</comment>
<dbReference type="CDD" id="cd18809">
    <property type="entry name" value="SF1_C_RecD"/>
    <property type="match status" value="1"/>
</dbReference>
<dbReference type="GO" id="GO:0005524">
    <property type="term" value="F:ATP binding"/>
    <property type="evidence" value="ECO:0007669"/>
    <property type="project" value="UniProtKB-UniRule"/>
</dbReference>
<keyword evidence="2 12" id="KW-0227">DNA damage</keyword>
<feature type="region of interest" description="Disordered" evidence="13">
    <location>
        <begin position="200"/>
        <end position="245"/>
    </location>
</feature>
<dbReference type="PANTHER" id="PTHR47642:SF5">
    <property type="entry name" value="ATP-DEPENDENT DNA HELICASE"/>
    <property type="match status" value="1"/>
</dbReference>
<keyword evidence="10 12" id="KW-0413">Isomerase</keyword>
<evidence type="ECO:0000256" key="9">
    <source>
        <dbReference type="ARBA" id="ARBA00023204"/>
    </source>
</evidence>
<dbReference type="PANTHER" id="PTHR47642">
    <property type="entry name" value="ATP-DEPENDENT DNA HELICASE"/>
    <property type="match status" value="1"/>
</dbReference>
<reference evidence="15 16" key="1">
    <citation type="submission" date="2014-11" db="EMBL/GenBank/DDBJ databases">
        <authorList>
            <person name="Wibberg Daniel"/>
        </authorList>
    </citation>
    <scope>NUCLEOTIDE SEQUENCE [LARGE SCALE GENOMIC DNA]</scope>
    <source>
        <strain evidence="15">Rhizoctonia solani AG1-IB 7/3/14</strain>
    </source>
</reference>
<dbReference type="InterPro" id="IPR049163">
    <property type="entry name" value="Pif1-like_2B_dom"/>
</dbReference>
<keyword evidence="16" id="KW-1185">Reference proteome</keyword>
<evidence type="ECO:0000313" key="16">
    <source>
        <dbReference type="Proteomes" id="UP000059188"/>
    </source>
</evidence>
<keyword evidence="1 12" id="KW-0547">Nucleotide-binding</keyword>
<comment type="subcellular location">
    <subcellularLocation>
        <location evidence="12">Nucleus</location>
    </subcellularLocation>
    <subcellularLocation>
        <location evidence="12">Mitochondrion</location>
    </subcellularLocation>
</comment>
<dbReference type="EC" id="5.6.2.3" evidence="12"/>
<evidence type="ECO:0000256" key="11">
    <source>
        <dbReference type="ARBA" id="ARBA00023242"/>
    </source>
</evidence>
<feature type="compositionally biased region" description="Polar residues" evidence="13">
    <location>
        <begin position="594"/>
        <end position="607"/>
    </location>
</feature>
<dbReference type="InterPro" id="IPR003593">
    <property type="entry name" value="AAA+_ATPase"/>
</dbReference>
<dbReference type="GO" id="GO:0043139">
    <property type="term" value="F:5'-3' DNA helicase activity"/>
    <property type="evidence" value="ECO:0007669"/>
    <property type="project" value="UniProtKB-UniRule"/>
</dbReference>
<evidence type="ECO:0000256" key="4">
    <source>
        <dbReference type="ARBA" id="ARBA00022806"/>
    </source>
</evidence>
<dbReference type="GO" id="GO:0006310">
    <property type="term" value="P:DNA recombination"/>
    <property type="evidence" value="ECO:0007669"/>
    <property type="project" value="UniProtKB-UniRule"/>
</dbReference>
<dbReference type="HAMAP" id="MF_03176">
    <property type="entry name" value="PIF1"/>
    <property type="match status" value="1"/>
</dbReference>
<dbReference type="GO" id="GO:0003677">
    <property type="term" value="F:DNA binding"/>
    <property type="evidence" value="ECO:0007669"/>
    <property type="project" value="UniProtKB-KW"/>
</dbReference>
<dbReference type="GO" id="GO:0000723">
    <property type="term" value="P:telomere maintenance"/>
    <property type="evidence" value="ECO:0007669"/>
    <property type="project" value="InterPro"/>
</dbReference>
<feature type="compositionally biased region" description="Polar residues" evidence="13">
    <location>
        <begin position="101"/>
        <end position="118"/>
    </location>
</feature>
<dbReference type="GO" id="GO:0006281">
    <property type="term" value="P:DNA repair"/>
    <property type="evidence" value="ECO:0007669"/>
    <property type="project" value="UniProtKB-UniRule"/>
</dbReference>
<dbReference type="InterPro" id="IPR027417">
    <property type="entry name" value="P-loop_NTPase"/>
</dbReference>
<dbReference type="Pfam" id="PF21530">
    <property type="entry name" value="Pif1_2B_dom"/>
    <property type="match status" value="1"/>
</dbReference>
<dbReference type="SUPFAM" id="SSF52540">
    <property type="entry name" value="P-loop containing nucleoside triphosphate hydrolases"/>
    <property type="match status" value="2"/>
</dbReference>
<evidence type="ECO:0000259" key="14">
    <source>
        <dbReference type="SMART" id="SM00382"/>
    </source>
</evidence>
<evidence type="ECO:0000313" key="15">
    <source>
        <dbReference type="EMBL" id="CEL62917.1"/>
    </source>
</evidence>
<comment type="subunit">
    <text evidence="12">Monomer.</text>
</comment>
<dbReference type="GO" id="GO:0005634">
    <property type="term" value="C:nucleus"/>
    <property type="evidence" value="ECO:0007669"/>
    <property type="project" value="UniProtKB-SubCell"/>
</dbReference>
<keyword evidence="7 12" id="KW-0496">Mitochondrion</keyword>
<accession>A0A0B7G372</accession>
<evidence type="ECO:0000256" key="2">
    <source>
        <dbReference type="ARBA" id="ARBA00022763"/>
    </source>
</evidence>
<dbReference type="GO" id="GO:0016887">
    <property type="term" value="F:ATP hydrolysis activity"/>
    <property type="evidence" value="ECO:0007669"/>
    <property type="project" value="RHEA"/>
</dbReference>
<dbReference type="OrthoDB" id="432234at2759"/>
<dbReference type="GO" id="GO:0005739">
    <property type="term" value="C:mitochondrion"/>
    <property type="evidence" value="ECO:0007669"/>
    <property type="project" value="UniProtKB-SubCell"/>
</dbReference>
<dbReference type="InterPro" id="IPR010285">
    <property type="entry name" value="DNA_helicase_pif1-like_DEAD"/>
</dbReference>
<feature type="region of interest" description="Disordered" evidence="13">
    <location>
        <begin position="57"/>
        <end position="186"/>
    </location>
</feature>
<feature type="compositionally biased region" description="Low complexity" evidence="13">
    <location>
        <begin position="167"/>
        <end position="186"/>
    </location>
</feature>
<sequence length="809" mass="90229">MSESVWYALRTPGPSRFSRILTSLAEVQKALERYPTVEVEWCDSFEEACTWLDEYQSPKRKPQARETPVEPESPRLTRIRSTFPYSLAGPSSPLASRIRRTSTGDANLQPMGTTSSSIRIPGQFRAAPDDNRELGSSCNTNENEPVDLDLETDQFDIIPPSTANTIPSASSSPTKAPPSDNSSNYSYSSVELLNEEDLKHVQSSVPIPPSTSELGSSQSYQSGTQPTSMDNTSSNSQSDPSPVAASLPAEAEIVLSDEQKHVLNLVLEGRSVFFTGSAGTGKSVLLRNIIKALRERKAPGVYVTASTGIAATNIQGETLHAFAGVGLGNQEREILIARAKRTQGVPQRWEDARVLIIDEISMVAAHWFDDLEAIARAIRKNKAPFGGIQLVVCGDFFQLPPVPDYNEAKTGRYTEFAFRATSWKRAVPIMFTLTQVFRQKQPELINMLNDMRVGRLSEGTDRLFRSLRRAVVYSDGIRPTEILSLRRQVQASNQAQLDQLPGKLVTFDANDTFFYDSEERPIRPAYGKTLLDRFIPYSIELKVGAQVMCVKNMRTSGLVNGSVGKIIDFKTPWEVRNDWSATSLDEDPVDPVDSLSQDCAQPDTSTPSQQVAQVSRQAVLITPKVEAESGLVDDPVHSQPHSVQPHKINLKYYTRIASDLEPDKERRGKHKSNEHCAYESSRWPLVQYINGARVLMGPVEFTHEGPKAEVQARRMQVPLILSWALTVHKSQGQTLDRVKVDLAGIFEKGQAYVALSRCTSLEGLEVQNFSPHVVMAHPQVINWSRSYRPTTHRDRYHQVHIRLHLRLRH</sequence>
<evidence type="ECO:0000256" key="13">
    <source>
        <dbReference type="SAM" id="MobiDB-lite"/>
    </source>
</evidence>
<proteinExistence type="inferred from homology"/>
<dbReference type="InterPro" id="IPR051055">
    <property type="entry name" value="PIF1_helicase"/>
</dbReference>
<keyword evidence="3 12" id="KW-0378">Hydrolase</keyword>
<evidence type="ECO:0000256" key="1">
    <source>
        <dbReference type="ARBA" id="ARBA00022741"/>
    </source>
</evidence>
<comment type="catalytic activity">
    <reaction evidence="12">
        <text>ATP + H2O = ADP + phosphate + H(+)</text>
        <dbReference type="Rhea" id="RHEA:13065"/>
        <dbReference type="ChEBI" id="CHEBI:15377"/>
        <dbReference type="ChEBI" id="CHEBI:15378"/>
        <dbReference type="ChEBI" id="CHEBI:30616"/>
        <dbReference type="ChEBI" id="CHEBI:43474"/>
        <dbReference type="ChEBI" id="CHEBI:456216"/>
        <dbReference type="EC" id="5.6.2.3"/>
    </reaction>
</comment>